<dbReference type="InterPro" id="IPR005804">
    <property type="entry name" value="FA_desaturase_dom"/>
</dbReference>
<organism evidence="3 4">
    <name type="scientific">Burkholderia stabilis</name>
    <dbReference type="NCBI Taxonomy" id="95485"/>
    <lineage>
        <taxon>Bacteria</taxon>
        <taxon>Pseudomonadati</taxon>
        <taxon>Pseudomonadota</taxon>
        <taxon>Betaproteobacteria</taxon>
        <taxon>Burkholderiales</taxon>
        <taxon>Burkholderiaceae</taxon>
        <taxon>Burkholderia</taxon>
        <taxon>Burkholderia cepacia complex</taxon>
    </lineage>
</organism>
<gene>
    <name evidence="3" type="ORF">BSTAB16_6749</name>
</gene>
<dbReference type="GeneID" id="71059161"/>
<evidence type="ECO:0000313" key="3">
    <source>
        <dbReference type="EMBL" id="VBB16542.1"/>
    </source>
</evidence>
<dbReference type="Pfam" id="PF00487">
    <property type="entry name" value="FA_desaturase"/>
    <property type="match status" value="1"/>
</dbReference>
<evidence type="ECO:0000259" key="2">
    <source>
        <dbReference type="Pfam" id="PF00487"/>
    </source>
</evidence>
<evidence type="ECO:0000313" key="4">
    <source>
        <dbReference type="Proteomes" id="UP000268684"/>
    </source>
</evidence>
<evidence type="ECO:0000256" key="1">
    <source>
        <dbReference type="SAM" id="Phobius"/>
    </source>
</evidence>
<keyword evidence="1" id="KW-1133">Transmembrane helix</keyword>
<reference evidence="3 4" key="1">
    <citation type="submission" date="2017-11" db="EMBL/GenBank/DDBJ databases">
        <authorList>
            <person name="Seth-Smith MB H."/>
        </authorList>
    </citation>
    <scope>NUCLEOTIDE SEQUENCE [LARGE SCALE GENOMIC DNA]</scope>
    <source>
        <strain evidence="3">E</strain>
    </source>
</reference>
<dbReference type="Proteomes" id="UP000268684">
    <property type="component" value="Chromosome III"/>
</dbReference>
<accession>A0AAJ5NK04</accession>
<dbReference type="AlphaFoldDB" id="A0AAJ5NK04"/>
<dbReference type="GO" id="GO:0006629">
    <property type="term" value="P:lipid metabolic process"/>
    <property type="evidence" value="ECO:0007669"/>
    <property type="project" value="InterPro"/>
</dbReference>
<dbReference type="EMBL" id="LR025744">
    <property type="protein sequence ID" value="VBB16542.1"/>
    <property type="molecule type" value="Genomic_DNA"/>
</dbReference>
<protein>
    <submittedName>
        <fullName evidence="3">Fatty acid desaturase</fullName>
    </submittedName>
</protein>
<keyword evidence="4" id="KW-1185">Reference proteome</keyword>
<feature type="transmembrane region" description="Helical" evidence="1">
    <location>
        <begin position="37"/>
        <end position="56"/>
    </location>
</feature>
<feature type="domain" description="Fatty acid desaturase" evidence="2">
    <location>
        <begin position="60"/>
        <end position="311"/>
    </location>
</feature>
<dbReference type="RefSeq" id="WP_163013043.1">
    <property type="nucleotide sequence ID" value="NZ_LR025744.1"/>
</dbReference>
<feature type="transmembrane region" description="Helical" evidence="1">
    <location>
        <begin position="189"/>
        <end position="206"/>
    </location>
</feature>
<proteinExistence type="predicted"/>
<name>A0AAJ5NK04_9BURK</name>
<keyword evidence="1" id="KW-0472">Membrane</keyword>
<feature type="transmembrane region" description="Helical" evidence="1">
    <location>
        <begin position="62"/>
        <end position="81"/>
    </location>
</feature>
<keyword evidence="1" id="KW-0812">Transmembrane</keyword>
<sequence>MIRSNPGVSASSQTTHAIARWDADSRDRHQSRLLRHLVDLVTWLYTFGGYLLSLYLVTRPGWMLPLAGVSLMAHTMILSALLTHECMHGTMSKRPALNAHLGRASTLISGACYVPYALLRRQHLDHHRNRVGYDGFSITRWVASLPPALRHIVMALEWCYVPVLSYVARFRSLAMPFLQAQHRPLRTRIAIVLLLRGACYLALLSISPWSGLWIFCAHGVMLTILRIYDCFHHTFEVIALGTPMPRLERDYEQRNTYSSLISREHMWLNRIFLNYGFHNAHHAFPHAHWTDLARIDAALYPASRAHCIHRRELLRGYHRHRVARILEGLGRPEVIDGKVVMDRYYGIVMNISFIVYDV</sequence>